<evidence type="ECO:0000313" key="2">
    <source>
        <dbReference type="Proteomes" id="UP001075354"/>
    </source>
</evidence>
<sequence length="356" mass="38843">MAEDSRVWSCHPDLQAEWGKFVKESRKTDNRDLNSDLWMNFWRCETPTATAGSEPDAGDILQCSKALSQENSIDVNSMAAVSCEDIPAKSEVEALPLTDSQLEQVNSIALELLDFLDMGGENIPEDLKRELCSLSPPGMISLLKELRSQLSDQGAYSFCTLLCVDVDSGLWTDISIVFEFLFLPMLCGEDCKSLGEEVKAGLKLLAEHFPSACVSHLLRPLLSNETTSPSHLELLSELIPFLPDKDSLCLLRYYISNCTAPLAGNRISVLSCLVSGVRTGVLEMKTESPLLDLLPTLAASARELSASEPFASLLLKVINSFKALSSPQINSTLVAIVQQNNSFNKQALINAVKALG</sequence>
<comment type="caution">
    <text evidence="1">The sequence shown here is derived from an EMBL/GenBank/DDBJ whole genome shotgun (WGS) entry which is preliminary data.</text>
</comment>
<dbReference type="Proteomes" id="UP001075354">
    <property type="component" value="Chromosome 9"/>
</dbReference>
<dbReference type="PANTHER" id="PTHR32094">
    <property type="entry name" value="FANCONI ANEMIA GROUP E PROTEIN"/>
    <property type="match status" value="1"/>
</dbReference>
<reference evidence="1" key="1">
    <citation type="submission" date="2022-12" db="EMBL/GenBank/DDBJ databases">
        <title>Chromosome-level genome assembly of the bean flower thrips Megalurothrips usitatus.</title>
        <authorList>
            <person name="Ma L."/>
            <person name="Liu Q."/>
            <person name="Li H."/>
            <person name="Cai W."/>
        </authorList>
    </citation>
    <scope>NUCLEOTIDE SEQUENCE</scope>
    <source>
        <strain evidence="1">Cailab_2022a</strain>
    </source>
</reference>
<keyword evidence="2" id="KW-1185">Reference proteome</keyword>
<gene>
    <name evidence="1" type="ORF">ONE63_010949</name>
</gene>
<proteinExistence type="predicted"/>
<dbReference type="AlphaFoldDB" id="A0AAV7XIM3"/>
<name>A0AAV7XIM3_9NEOP</name>
<dbReference type="GO" id="GO:0043240">
    <property type="term" value="C:Fanconi anaemia nuclear complex"/>
    <property type="evidence" value="ECO:0007669"/>
    <property type="project" value="InterPro"/>
</dbReference>
<evidence type="ECO:0000313" key="1">
    <source>
        <dbReference type="EMBL" id="KAJ1524452.1"/>
    </source>
</evidence>
<dbReference type="Gene3D" id="1.25.40.480">
    <property type="match status" value="1"/>
</dbReference>
<dbReference type="InterPro" id="IPR039685">
    <property type="entry name" value="FANCE"/>
</dbReference>
<dbReference type="GO" id="GO:0036297">
    <property type="term" value="P:interstrand cross-link repair"/>
    <property type="evidence" value="ECO:0007669"/>
    <property type="project" value="InterPro"/>
</dbReference>
<evidence type="ECO:0008006" key="3">
    <source>
        <dbReference type="Google" id="ProtNLM"/>
    </source>
</evidence>
<dbReference type="EMBL" id="JAPTSV010000009">
    <property type="protein sequence ID" value="KAJ1524452.1"/>
    <property type="molecule type" value="Genomic_DNA"/>
</dbReference>
<dbReference type="PANTHER" id="PTHR32094:SF5">
    <property type="entry name" value="FANCONI ANEMIA GROUP E PROTEIN"/>
    <property type="match status" value="1"/>
</dbReference>
<organism evidence="1 2">
    <name type="scientific">Megalurothrips usitatus</name>
    <name type="common">bean blossom thrips</name>
    <dbReference type="NCBI Taxonomy" id="439358"/>
    <lineage>
        <taxon>Eukaryota</taxon>
        <taxon>Metazoa</taxon>
        <taxon>Ecdysozoa</taxon>
        <taxon>Arthropoda</taxon>
        <taxon>Hexapoda</taxon>
        <taxon>Insecta</taxon>
        <taxon>Pterygota</taxon>
        <taxon>Neoptera</taxon>
        <taxon>Paraneoptera</taxon>
        <taxon>Thysanoptera</taxon>
        <taxon>Terebrantia</taxon>
        <taxon>Thripoidea</taxon>
        <taxon>Thripidae</taxon>
        <taxon>Megalurothrips</taxon>
    </lineage>
</organism>
<accession>A0AAV7XIM3</accession>
<protein>
    <recommendedName>
        <fullName evidence="3">Fanconi Anaemia group E protein C-terminal domain-containing protein</fullName>
    </recommendedName>
</protein>